<evidence type="ECO:0000313" key="1">
    <source>
        <dbReference type="EMBL" id="TGZ49479.1"/>
    </source>
</evidence>
<gene>
    <name evidence="1" type="ORF">DBV15_11340</name>
</gene>
<dbReference type="AlphaFoldDB" id="A0A4S2KNA3"/>
<reference evidence="1 2" key="1">
    <citation type="journal article" date="2019" name="Philos. Trans. R. Soc. Lond., B, Biol. Sci.">
        <title>Ant behaviour and brain gene expression of defending hosts depend on the ecological success of the intruding social parasite.</title>
        <authorList>
            <person name="Kaur R."/>
            <person name="Stoldt M."/>
            <person name="Jongepier E."/>
            <person name="Feldmeyer B."/>
            <person name="Menzel F."/>
            <person name="Bornberg-Bauer E."/>
            <person name="Foitzik S."/>
        </authorList>
    </citation>
    <scope>NUCLEOTIDE SEQUENCE [LARGE SCALE GENOMIC DNA]</scope>
    <source>
        <tissue evidence="1">Whole body</tissue>
    </source>
</reference>
<protein>
    <submittedName>
        <fullName evidence="1">Uncharacterized protein</fullName>
    </submittedName>
</protein>
<proteinExistence type="predicted"/>
<keyword evidence="2" id="KW-1185">Reference proteome</keyword>
<dbReference type="EMBL" id="QBLH01002118">
    <property type="protein sequence ID" value="TGZ49479.1"/>
    <property type="molecule type" value="Genomic_DNA"/>
</dbReference>
<accession>A0A4S2KNA3</accession>
<sequence>MLIQYSHALIAKLNYSRQRTTRFGMLFDKFVWNGTTVTIELSRQNTFAAKFTAIIICVNSAK</sequence>
<evidence type="ECO:0000313" key="2">
    <source>
        <dbReference type="Proteomes" id="UP000310200"/>
    </source>
</evidence>
<name>A0A4S2KNA3_9HYME</name>
<dbReference type="Proteomes" id="UP000310200">
    <property type="component" value="Unassembled WGS sequence"/>
</dbReference>
<comment type="caution">
    <text evidence="1">The sequence shown here is derived from an EMBL/GenBank/DDBJ whole genome shotgun (WGS) entry which is preliminary data.</text>
</comment>
<organism evidence="1 2">
    <name type="scientific">Temnothorax longispinosus</name>
    <dbReference type="NCBI Taxonomy" id="300112"/>
    <lineage>
        <taxon>Eukaryota</taxon>
        <taxon>Metazoa</taxon>
        <taxon>Ecdysozoa</taxon>
        <taxon>Arthropoda</taxon>
        <taxon>Hexapoda</taxon>
        <taxon>Insecta</taxon>
        <taxon>Pterygota</taxon>
        <taxon>Neoptera</taxon>
        <taxon>Endopterygota</taxon>
        <taxon>Hymenoptera</taxon>
        <taxon>Apocrita</taxon>
        <taxon>Aculeata</taxon>
        <taxon>Formicoidea</taxon>
        <taxon>Formicidae</taxon>
        <taxon>Myrmicinae</taxon>
        <taxon>Temnothorax</taxon>
    </lineage>
</organism>